<reference evidence="2" key="1">
    <citation type="submission" date="2013-07" db="EMBL/GenBank/DDBJ databases">
        <title>Sub-species coevolution in mutualistic symbiosis.</title>
        <authorList>
            <person name="Murfin K."/>
            <person name="Klassen J."/>
            <person name="Lee M."/>
            <person name="Forst S."/>
            <person name="Stock P."/>
            <person name="Goodrich-Blair H."/>
        </authorList>
    </citation>
    <scope>NUCLEOTIDE SEQUENCE [LARGE SCALE GENOMIC DNA]</scope>
    <source>
        <strain evidence="2">Oregonense</strain>
    </source>
</reference>
<dbReference type="Proteomes" id="UP000028483">
    <property type="component" value="Unassembled WGS sequence"/>
</dbReference>
<comment type="caution">
    <text evidence="2">The sequence shown here is derived from an EMBL/GenBank/DDBJ whole genome shotgun (WGS) entry which is preliminary data.</text>
</comment>
<gene>
    <name evidence="2" type="ORF">XBO1_2120024</name>
</gene>
<dbReference type="NCBIfam" id="NF041551">
    <property type="entry name" value="YlcI_YnfO_N"/>
    <property type="match status" value="1"/>
</dbReference>
<organism evidence="2 3">
    <name type="scientific">Xenorhabdus bovienii str. oregonense</name>
    <dbReference type="NCBI Taxonomy" id="1398202"/>
    <lineage>
        <taxon>Bacteria</taxon>
        <taxon>Pseudomonadati</taxon>
        <taxon>Pseudomonadota</taxon>
        <taxon>Gammaproteobacteria</taxon>
        <taxon>Enterobacterales</taxon>
        <taxon>Morganellaceae</taxon>
        <taxon>Xenorhabdus</taxon>
    </lineage>
</organism>
<evidence type="ECO:0000313" key="2">
    <source>
        <dbReference type="EMBL" id="CDH06142.1"/>
    </source>
</evidence>
<name>A0A077NV97_XENBV</name>
<proteinExistence type="predicted"/>
<dbReference type="RefSeq" id="WP_038256977.1">
    <property type="nucleotide sequence ID" value="NZ_CAWLUU010000184.1"/>
</dbReference>
<accession>A0A077NV97</accession>
<dbReference type="HOGENOM" id="CLU_209694_0_0_6"/>
<evidence type="ECO:0000259" key="1">
    <source>
        <dbReference type="Pfam" id="PF13132"/>
    </source>
</evidence>
<dbReference type="Pfam" id="PF13132">
    <property type="entry name" value="DUF3950"/>
    <property type="match status" value="1"/>
</dbReference>
<dbReference type="EMBL" id="CBSX010000127">
    <property type="protein sequence ID" value="CDH06142.1"/>
    <property type="molecule type" value="Genomic_DNA"/>
</dbReference>
<evidence type="ECO:0000313" key="3">
    <source>
        <dbReference type="Proteomes" id="UP000028483"/>
    </source>
</evidence>
<dbReference type="InterPro" id="IPR025030">
    <property type="entry name" value="DUF3950"/>
</dbReference>
<protein>
    <recommendedName>
        <fullName evidence="1">DUF3950 domain-containing protein</fullName>
    </recommendedName>
</protein>
<sequence length="60" mass="6869">MQDNKTKKPFERSSSTKKNIRFEDELLVQIESIAGSGNFSAWVKDACRERLRKLGIEPKG</sequence>
<dbReference type="AlphaFoldDB" id="A0A077NV97"/>
<feature type="domain" description="DUF3950" evidence="1">
    <location>
        <begin position="34"/>
        <end position="51"/>
    </location>
</feature>